<evidence type="ECO:0000313" key="13">
    <source>
        <dbReference type="EMBL" id="SMY24521.1"/>
    </source>
</evidence>
<feature type="region of interest" description="Disordered" evidence="11">
    <location>
        <begin position="1"/>
        <end position="22"/>
    </location>
</feature>
<feature type="region of interest" description="Disordered" evidence="11">
    <location>
        <begin position="1078"/>
        <end position="1137"/>
    </location>
</feature>
<evidence type="ECO:0000259" key="12">
    <source>
        <dbReference type="PROSITE" id="PS50011"/>
    </source>
</evidence>
<evidence type="ECO:0000256" key="11">
    <source>
        <dbReference type="SAM" id="MobiDB-lite"/>
    </source>
</evidence>
<evidence type="ECO:0000256" key="5">
    <source>
        <dbReference type="ARBA" id="ARBA00022741"/>
    </source>
</evidence>
<accession>A0A1Y6LPH9</accession>
<dbReference type="Gene3D" id="1.10.510.10">
    <property type="entry name" value="Transferase(Phosphotransferase) domain 1"/>
    <property type="match status" value="1"/>
</dbReference>
<dbReference type="InterPro" id="IPR017441">
    <property type="entry name" value="Protein_kinase_ATP_BS"/>
</dbReference>
<feature type="compositionally biased region" description="Low complexity" evidence="11">
    <location>
        <begin position="68"/>
        <end position="79"/>
    </location>
</feature>
<feature type="binding site" evidence="10">
    <location>
        <position position="281"/>
    </location>
    <ligand>
        <name>ATP</name>
        <dbReference type="ChEBI" id="CHEBI:30616"/>
    </ligand>
</feature>
<evidence type="ECO:0000256" key="10">
    <source>
        <dbReference type="PROSITE-ProRule" id="PRU10141"/>
    </source>
</evidence>
<keyword evidence="5 10" id="KW-0547">Nucleotide-binding</keyword>
<dbReference type="InterPro" id="IPR008271">
    <property type="entry name" value="Ser/Thr_kinase_AS"/>
</dbReference>
<dbReference type="PROSITE" id="PS00107">
    <property type="entry name" value="PROTEIN_KINASE_ATP"/>
    <property type="match status" value="1"/>
</dbReference>
<comment type="similarity">
    <text evidence="1">Belongs to the protein kinase superfamily. STE Ser/Thr protein kinase family. STE20 subfamily.</text>
</comment>
<evidence type="ECO:0000256" key="7">
    <source>
        <dbReference type="ARBA" id="ARBA00022840"/>
    </source>
</evidence>
<keyword evidence="6" id="KW-0418">Kinase</keyword>
<feature type="compositionally biased region" description="Acidic residues" evidence="11">
    <location>
        <begin position="1105"/>
        <end position="1115"/>
    </location>
</feature>
<evidence type="ECO:0000256" key="9">
    <source>
        <dbReference type="ARBA" id="ARBA00048679"/>
    </source>
</evidence>
<proteinExistence type="inferred from homology"/>
<dbReference type="SMART" id="SM00220">
    <property type="entry name" value="S_TKc"/>
    <property type="match status" value="1"/>
</dbReference>
<evidence type="ECO:0000256" key="3">
    <source>
        <dbReference type="ARBA" id="ARBA00022527"/>
    </source>
</evidence>
<keyword evidence="7 10" id="KW-0067">ATP-binding</keyword>
<comment type="catalytic activity">
    <reaction evidence="9">
        <text>L-seryl-[protein] + ATP = O-phospho-L-seryl-[protein] + ADP + H(+)</text>
        <dbReference type="Rhea" id="RHEA:17989"/>
        <dbReference type="Rhea" id="RHEA-COMP:9863"/>
        <dbReference type="Rhea" id="RHEA-COMP:11604"/>
        <dbReference type="ChEBI" id="CHEBI:15378"/>
        <dbReference type="ChEBI" id="CHEBI:29999"/>
        <dbReference type="ChEBI" id="CHEBI:30616"/>
        <dbReference type="ChEBI" id="CHEBI:83421"/>
        <dbReference type="ChEBI" id="CHEBI:456216"/>
        <dbReference type="EC" id="2.7.11.1"/>
    </reaction>
</comment>
<keyword evidence="4" id="KW-0808">Transferase</keyword>
<evidence type="ECO:0000256" key="4">
    <source>
        <dbReference type="ARBA" id="ARBA00022679"/>
    </source>
</evidence>
<evidence type="ECO:0000313" key="14">
    <source>
        <dbReference type="Proteomes" id="UP000215453"/>
    </source>
</evidence>
<organism evidence="13 14">
    <name type="scientific">Zymoseptoria tritici ST99CH_1A5</name>
    <dbReference type="NCBI Taxonomy" id="1276529"/>
    <lineage>
        <taxon>Eukaryota</taxon>
        <taxon>Fungi</taxon>
        <taxon>Dikarya</taxon>
        <taxon>Ascomycota</taxon>
        <taxon>Pezizomycotina</taxon>
        <taxon>Dothideomycetes</taxon>
        <taxon>Dothideomycetidae</taxon>
        <taxon>Mycosphaerellales</taxon>
        <taxon>Mycosphaerellaceae</taxon>
        <taxon>Zymoseptoria</taxon>
    </lineage>
</organism>
<feature type="region of interest" description="Disordered" evidence="11">
    <location>
        <begin position="679"/>
        <end position="701"/>
    </location>
</feature>
<comment type="catalytic activity">
    <reaction evidence="8">
        <text>L-threonyl-[protein] + ATP = O-phospho-L-threonyl-[protein] + ADP + H(+)</text>
        <dbReference type="Rhea" id="RHEA:46608"/>
        <dbReference type="Rhea" id="RHEA-COMP:11060"/>
        <dbReference type="Rhea" id="RHEA-COMP:11605"/>
        <dbReference type="ChEBI" id="CHEBI:15378"/>
        <dbReference type="ChEBI" id="CHEBI:30013"/>
        <dbReference type="ChEBI" id="CHEBI:30616"/>
        <dbReference type="ChEBI" id="CHEBI:61977"/>
        <dbReference type="ChEBI" id="CHEBI:456216"/>
        <dbReference type="EC" id="2.7.11.1"/>
    </reaction>
</comment>
<dbReference type="EMBL" id="LT882680">
    <property type="protein sequence ID" value="SMY24521.1"/>
    <property type="molecule type" value="Genomic_DNA"/>
</dbReference>
<dbReference type="PROSITE" id="PS00108">
    <property type="entry name" value="PROTEIN_KINASE_ST"/>
    <property type="match status" value="1"/>
</dbReference>
<feature type="compositionally biased region" description="Polar residues" evidence="11">
    <location>
        <begin position="1008"/>
        <end position="1022"/>
    </location>
</feature>
<dbReference type="AlphaFoldDB" id="A0A1Y6LPH9"/>
<dbReference type="GO" id="GO:0005524">
    <property type="term" value="F:ATP binding"/>
    <property type="evidence" value="ECO:0007669"/>
    <property type="project" value="UniProtKB-UniRule"/>
</dbReference>
<reference evidence="13 14" key="1">
    <citation type="submission" date="2016-10" db="EMBL/GenBank/DDBJ databases">
        <authorList>
            <person name="Varghese N."/>
        </authorList>
    </citation>
    <scope>NUCLEOTIDE SEQUENCE [LARGE SCALE GENOMIC DNA]</scope>
</reference>
<feature type="region of interest" description="Disordered" evidence="11">
    <location>
        <begin position="37"/>
        <end position="97"/>
    </location>
</feature>
<evidence type="ECO:0000256" key="6">
    <source>
        <dbReference type="ARBA" id="ARBA00022777"/>
    </source>
</evidence>
<dbReference type="Pfam" id="PF00069">
    <property type="entry name" value="Pkinase"/>
    <property type="match status" value="1"/>
</dbReference>
<gene>
    <name evidence="13" type="ORF">ZT1A5_G5962</name>
</gene>
<dbReference type="PANTHER" id="PTHR48012:SF10">
    <property type="entry name" value="FI20177P1"/>
    <property type="match status" value="1"/>
</dbReference>
<feature type="region of interest" description="Disordered" evidence="11">
    <location>
        <begin position="958"/>
        <end position="1044"/>
    </location>
</feature>
<dbReference type="Proteomes" id="UP000215453">
    <property type="component" value="Chromosome 5"/>
</dbReference>
<dbReference type="PROSITE" id="PS50011">
    <property type="entry name" value="PROTEIN_KINASE_DOM"/>
    <property type="match status" value="1"/>
</dbReference>
<dbReference type="InterPro" id="IPR000719">
    <property type="entry name" value="Prot_kinase_dom"/>
</dbReference>
<keyword evidence="3" id="KW-0723">Serine/threonine-protein kinase</keyword>
<dbReference type="GO" id="GO:0004674">
    <property type="term" value="F:protein serine/threonine kinase activity"/>
    <property type="evidence" value="ECO:0007669"/>
    <property type="project" value="UniProtKB-KW"/>
</dbReference>
<feature type="domain" description="Protein kinase" evidence="12">
    <location>
        <begin position="252"/>
        <end position="533"/>
    </location>
</feature>
<dbReference type="InterPro" id="IPR011009">
    <property type="entry name" value="Kinase-like_dom_sf"/>
</dbReference>
<evidence type="ECO:0000256" key="1">
    <source>
        <dbReference type="ARBA" id="ARBA00008874"/>
    </source>
</evidence>
<evidence type="ECO:0000256" key="2">
    <source>
        <dbReference type="ARBA" id="ARBA00012513"/>
    </source>
</evidence>
<dbReference type="GO" id="GO:0005737">
    <property type="term" value="C:cytoplasm"/>
    <property type="evidence" value="ECO:0007669"/>
    <property type="project" value="TreeGrafter"/>
</dbReference>
<evidence type="ECO:0000256" key="8">
    <source>
        <dbReference type="ARBA" id="ARBA00047899"/>
    </source>
</evidence>
<dbReference type="SUPFAM" id="SSF56112">
    <property type="entry name" value="Protein kinase-like (PK-like)"/>
    <property type="match status" value="1"/>
</dbReference>
<protein>
    <recommendedName>
        <fullName evidence="2">non-specific serine/threonine protein kinase</fullName>
        <ecNumber evidence="2">2.7.11.1</ecNumber>
    </recommendedName>
</protein>
<dbReference type="PANTHER" id="PTHR48012">
    <property type="entry name" value="STERILE20-LIKE KINASE, ISOFORM B-RELATED"/>
    <property type="match status" value="1"/>
</dbReference>
<sequence>MASNWLPRRRHTDGEVREPLSGDSAIFDATALTASSFPAYRRPTTAHRRVPSQAICTEPSSPEPSFPSSPSGYQSSSPSFCLSPQQSHSETDLESTKDFGDNLANSLRVKLKGTSARAIRKAARKAFPFKKVLNSNVLDKPGTKKVTKFWGVVENCAVFSRSSQLEATAIDHSLPTVPEESGSDRGSQQHPPTVQDSLSIVTADMDSSRLSAPAASTLEDQKDKARRVKEAREVYQSIVRKAEKSGSSAPPYDFLELIGKGAYGRVYKCRDQRSGNLVAVKITNIDDQDWDAKFDVGESRDGTIREFTKEVSILQQLKDNNVENVNVIHDAFDWHSQLWIVAAYCTGGSVRTLMRPFEKNGRPTGLPLEYIIPIARELAIAVRGIHAMHVIHRDIKCANVYITEDGQIQLGDFGIVGVMNDSLSKRMTVIGTPHWLPSEIVTPLTNEEETTAVGYGTEIDIWSYGCTVFEMATGNPPFANKFMEDIPAAIAEAAPSLGAGDYPQELRDFITFCLIRDPKARPTAEMILKHPFIANTNEKYPTAGLIRLIERFKIWEHGGGSRASLWIASPADPRASRQVVDELPEEEEDLSSWNFSTSESFDQEFGRRYSQMPDLYATDMQQLSASGGSTLAPLNTKNLTIAERIRKEHSELSANRGERSLARLYDPQDPEGYQLATPVSAISSKPPSPPPSDLPLRSFTSNAPTRESMIEIDLNEAVAHDTVTSTFAMHLQTLNEHTLKPIGRSTLPMDDDDGDYEYTPYADAGRRATLEWTFPQHTVPAATAKRGTMDWSFGTAELREDDEAEHLADLPSGMMPPLRHPHTEPLGHFRSMSEGTGELQASPNRDSIASMIDLDMGMGDPVGIRRPSTASSMAGSVMTDITSGNPFDLEDDPMQNELDRSRFSYHKQWQSEGGQSNRNSNKSVLMHARGTSLSSTVSDLDHGLANVGDSFHDPPYIMSQQSSFGLDQGFDESNQWPNFDDFDNSPHYPTMPDIPRLGRSDFPLEQGLRSNGYGTSSSQSRDPSVDASRGPEVGFPAIEAPHPATLAEEADSNLLIDEMARMLDALADGLTSAHQSLSRSAQIDDDDDYMSSDIDGGFDSTKEGTEDEAPFDDSDQLTARRKPRKLEIRSSASPPDN</sequence>
<dbReference type="InterPro" id="IPR050629">
    <property type="entry name" value="STE20/SPS1-PAK"/>
</dbReference>
<feature type="compositionally biased region" description="Polar residues" evidence="11">
    <location>
        <begin position="958"/>
        <end position="977"/>
    </location>
</feature>
<dbReference type="EC" id="2.7.11.1" evidence="2"/>
<name>A0A1Y6LPH9_ZYMTR</name>